<evidence type="ECO:0000313" key="7">
    <source>
        <dbReference type="EMBL" id="KIW14680.1"/>
    </source>
</evidence>
<sequence length="1125" mass="124309">MANTLAPLATAAIDYQDSPPVKPPPTSFTCPERHDSAGAHSQLDSDSTLYEVPHHQKYSKERHSDAILDENIKFQRPVLAARKFETEISHPVAQRPPAPLRQHRSAVNERVARASEDAAVFSESDGWSSSDDEVLTEIQRSRTAPGDSALAKSHLNRSRITPRRSNLKVGNEFFQSRGRIAKDGRLNISVSEKAETGYLAKALGATIKRQLGTHHAQDIENAEQAKWDFLHAKPQIPPLNIVIMVIGSRGDIQPFLRIGKILQDKYNHRVRIASHPAFKKFVEEEVGLEFFSVGGDPAELMAFMVKNPGLIPSFETVKTGEVGRRRESMYQMFQGFWRACINATDDETDTANLKMMGSKPPFVADAIIANPPSFAHYHCAERLSIPLHLVFTFPYSPTQAFPHPLANIKSTNVDQRYVNYMSYPLVDLMTWQGLGDLVNRFRVKTLGLDPVSTLWAPGQLSRLKVPMTYLWSPKLVPKPADWGPEIDIAGYVFLDLASSYKPPSDLAHFLDRSGEDKRPIIYIGFGSISGIDDPTAFCQMIFDAVAKANVRAIISRGWGGMGDGLEKPDGIFLLDNVPHDWLFPRVDAVVHHGGAGTTAAGLRFGKPTMIVPFFGDQPFWSAMIARAGAGAKQALPLKRLDSDKFAQGIRECLEPEARAKAEEIAKGIQEEGDGAENAVDSFHRALPLDGPHSMRCDIMPGRVAVWKTKHTSIRLSPLAADLLVENQELLYSDLHLQKIREWNDFQGPGEPITGAGGAIVQAFQEALHGLSDMHEEAKKDLKRYERHIRKHKGKSAIDGLILPGKIAYAARGTSVEEQRQEHTRIKRNLNLRGNAEPLRFPVVLSSRGSDESNGLSRSTTRSSMGGSSHAVVLIKHIGEGIGQSTHAILALPFRMLNATALGFHNAPRLYGDKTVRPAPNKRITGLRSGMKVALTECWFGTYDGVTGLVRLPQLEVRETGWKGLPKGVAKGFGGLVLKPIAGSLGLGAYTFKGIRQGARKRILDTEKTDRWIRRARIAQGQRDAAILRNQKTMNATGPTYEYSARQAEIDELRDQALRKWTTYEKDKVSEGREKENRRGVKLGIHVGMGTGLRASSGAQSKGVVKKKKKTTTNNDSNKIPRSKTT</sequence>
<organism evidence="7 8">
    <name type="scientific">Exophiala spinifera</name>
    <dbReference type="NCBI Taxonomy" id="91928"/>
    <lineage>
        <taxon>Eukaryota</taxon>
        <taxon>Fungi</taxon>
        <taxon>Dikarya</taxon>
        <taxon>Ascomycota</taxon>
        <taxon>Pezizomycotina</taxon>
        <taxon>Eurotiomycetes</taxon>
        <taxon>Chaetothyriomycetidae</taxon>
        <taxon>Chaetothyriales</taxon>
        <taxon>Herpotrichiellaceae</taxon>
        <taxon>Exophiala</taxon>
    </lineage>
</organism>
<accession>A0A0D2B7L8</accession>
<dbReference type="GO" id="GO:0005975">
    <property type="term" value="P:carbohydrate metabolic process"/>
    <property type="evidence" value="ECO:0007669"/>
    <property type="project" value="InterPro"/>
</dbReference>
<dbReference type="Proteomes" id="UP000053328">
    <property type="component" value="Unassembled WGS sequence"/>
</dbReference>
<keyword evidence="2" id="KW-0443">Lipid metabolism</keyword>
<dbReference type="InterPro" id="IPR010610">
    <property type="entry name" value="EryCIII-like_C"/>
</dbReference>
<feature type="region of interest" description="Disordered" evidence="4">
    <location>
        <begin position="845"/>
        <end position="865"/>
    </location>
</feature>
<feature type="domain" description="Erythromycin biosynthesis protein CIII-like C-terminal" evidence="6">
    <location>
        <begin position="567"/>
        <end position="666"/>
    </location>
</feature>
<keyword evidence="3" id="KW-0175">Coiled coil</keyword>
<dbReference type="EMBL" id="KN847496">
    <property type="protein sequence ID" value="KIW14680.1"/>
    <property type="molecule type" value="Genomic_DNA"/>
</dbReference>
<dbReference type="VEuPathDB" id="FungiDB:PV08_07464"/>
<evidence type="ECO:0000256" key="1">
    <source>
        <dbReference type="ARBA" id="ARBA00022679"/>
    </source>
</evidence>
<evidence type="ECO:0000256" key="3">
    <source>
        <dbReference type="SAM" id="Coils"/>
    </source>
</evidence>
<dbReference type="GO" id="GO:0006629">
    <property type="term" value="P:lipid metabolic process"/>
    <property type="evidence" value="ECO:0007669"/>
    <property type="project" value="UniProtKB-KW"/>
</dbReference>
<dbReference type="GeneID" id="27334547"/>
<feature type="region of interest" description="Disordered" evidence="4">
    <location>
        <begin position="1"/>
        <end position="45"/>
    </location>
</feature>
<dbReference type="FunFam" id="3.40.50.2000:FF:000100">
    <property type="entry name" value="Glycosyltransferase family 1 protein"/>
    <property type="match status" value="1"/>
</dbReference>
<dbReference type="SUPFAM" id="SSF53756">
    <property type="entry name" value="UDP-Glycosyltransferase/glycogen phosphorylase"/>
    <property type="match status" value="1"/>
</dbReference>
<dbReference type="Gene3D" id="3.40.50.2000">
    <property type="entry name" value="Glycogen Phosphorylase B"/>
    <property type="match status" value="2"/>
</dbReference>
<evidence type="ECO:0000256" key="2">
    <source>
        <dbReference type="ARBA" id="ARBA00023098"/>
    </source>
</evidence>
<dbReference type="PANTHER" id="PTHR48050:SF5">
    <property type="entry name" value="UDP-GLUCOSE,STEROL TRANSFERASE"/>
    <property type="match status" value="1"/>
</dbReference>
<name>A0A0D2B7L8_9EURO</name>
<keyword evidence="8" id="KW-1185">Reference proteome</keyword>
<dbReference type="CDD" id="cd03784">
    <property type="entry name" value="GT1_Gtf-like"/>
    <property type="match status" value="1"/>
</dbReference>
<dbReference type="GO" id="GO:0016906">
    <property type="term" value="F:sterol 3-beta-glucosyltransferase activity"/>
    <property type="evidence" value="ECO:0007669"/>
    <property type="project" value="UniProtKB-ARBA"/>
</dbReference>
<dbReference type="InterPro" id="IPR050426">
    <property type="entry name" value="Glycosyltransferase_28"/>
</dbReference>
<evidence type="ECO:0000256" key="4">
    <source>
        <dbReference type="SAM" id="MobiDB-lite"/>
    </source>
</evidence>
<dbReference type="AlphaFoldDB" id="A0A0D2B7L8"/>
<dbReference type="Pfam" id="PF03033">
    <property type="entry name" value="Glyco_transf_28"/>
    <property type="match status" value="1"/>
</dbReference>
<feature type="compositionally biased region" description="Basic and acidic residues" evidence="4">
    <location>
        <begin position="1065"/>
        <end position="1078"/>
    </location>
</feature>
<feature type="compositionally biased region" description="Low complexity" evidence="4">
    <location>
        <begin position="856"/>
        <end position="865"/>
    </location>
</feature>
<dbReference type="InterPro" id="IPR002213">
    <property type="entry name" value="UDP_glucos_trans"/>
</dbReference>
<keyword evidence="1" id="KW-0808">Transferase</keyword>
<protein>
    <submittedName>
        <fullName evidence="7">Uncharacterized protein</fullName>
    </submittedName>
</protein>
<dbReference type="HOGENOM" id="CLU_000537_2_2_1"/>
<reference evidence="7 8" key="1">
    <citation type="submission" date="2015-01" db="EMBL/GenBank/DDBJ databases">
        <title>The Genome Sequence of Exophiala spinifera CBS89968.</title>
        <authorList>
            <consortium name="The Broad Institute Genomics Platform"/>
            <person name="Cuomo C."/>
            <person name="de Hoog S."/>
            <person name="Gorbushina A."/>
            <person name="Stielow B."/>
            <person name="Teixiera M."/>
            <person name="Abouelleil A."/>
            <person name="Chapman S.B."/>
            <person name="Priest M."/>
            <person name="Young S.K."/>
            <person name="Wortman J."/>
            <person name="Nusbaum C."/>
            <person name="Birren B."/>
        </authorList>
    </citation>
    <scope>NUCLEOTIDE SEQUENCE [LARGE SCALE GENOMIC DNA]</scope>
    <source>
        <strain evidence="7 8">CBS 89968</strain>
    </source>
</reference>
<dbReference type="OrthoDB" id="5835829at2759"/>
<evidence type="ECO:0000259" key="5">
    <source>
        <dbReference type="Pfam" id="PF03033"/>
    </source>
</evidence>
<proteinExistence type="predicted"/>
<dbReference type="InterPro" id="IPR004276">
    <property type="entry name" value="GlycoTrans_28_N"/>
</dbReference>
<evidence type="ECO:0000259" key="6">
    <source>
        <dbReference type="Pfam" id="PF06722"/>
    </source>
</evidence>
<feature type="domain" description="Glycosyltransferase family 28 N-terminal" evidence="5">
    <location>
        <begin position="241"/>
        <end position="401"/>
    </location>
</feature>
<dbReference type="FunFam" id="3.40.50.2000:FF:000009">
    <property type="entry name" value="Sterol 3-beta-glucosyltransferase UGT80A2"/>
    <property type="match status" value="1"/>
</dbReference>
<dbReference type="STRING" id="91928.A0A0D2B7L8"/>
<gene>
    <name evidence="7" type="ORF">PV08_07464</name>
</gene>
<evidence type="ECO:0000313" key="8">
    <source>
        <dbReference type="Proteomes" id="UP000053328"/>
    </source>
</evidence>
<dbReference type="Pfam" id="PF06722">
    <property type="entry name" value="EryCIII-like_C"/>
    <property type="match status" value="1"/>
</dbReference>
<dbReference type="PANTHER" id="PTHR48050">
    <property type="entry name" value="STEROL 3-BETA-GLUCOSYLTRANSFERASE"/>
    <property type="match status" value="1"/>
</dbReference>
<feature type="region of interest" description="Disordered" evidence="4">
    <location>
        <begin position="1065"/>
        <end position="1125"/>
    </location>
</feature>
<feature type="coiled-coil region" evidence="3">
    <location>
        <begin position="767"/>
        <end position="794"/>
    </location>
</feature>
<dbReference type="RefSeq" id="XP_016234896.1">
    <property type="nucleotide sequence ID" value="XM_016381794.1"/>
</dbReference>